<dbReference type="AlphaFoldDB" id="A0ABD5XJ22"/>
<feature type="compositionally biased region" description="Low complexity" evidence="1">
    <location>
        <begin position="23"/>
        <end position="39"/>
    </location>
</feature>
<evidence type="ECO:0000313" key="4">
    <source>
        <dbReference type="Proteomes" id="UP001596460"/>
    </source>
</evidence>
<dbReference type="InterPro" id="IPR015943">
    <property type="entry name" value="WD40/YVTN_repeat-like_dom_sf"/>
</dbReference>
<dbReference type="Proteomes" id="UP001596460">
    <property type="component" value="Unassembled WGS sequence"/>
</dbReference>
<dbReference type="SUPFAM" id="SSF50998">
    <property type="entry name" value="Quinoprotein alcohol dehydrogenase-like"/>
    <property type="match status" value="2"/>
</dbReference>
<dbReference type="EMBL" id="JBHTAB010000001">
    <property type="protein sequence ID" value="MFC7128312.1"/>
    <property type="molecule type" value="Genomic_DNA"/>
</dbReference>
<dbReference type="RefSeq" id="WP_390242687.1">
    <property type="nucleotide sequence ID" value="NZ_JBHTAB010000001.1"/>
</dbReference>
<dbReference type="PANTHER" id="PTHR34512:SF30">
    <property type="entry name" value="OUTER MEMBRANE PROTEIN ASSEMBLY FACTOR BAMB"/>
    <property type="match status" value="1"/>
</dbReference>
<dbReference type="SMART" id="SM00564">
    <property type="entry name" value="PQQ"/>
    <property type="match status" value="5"/>
</dbReference>
<dbReference type="Gene3D" id="2.130.10.10">
    <property type="entry name" value="YVTN repeat-like/Quinoprotein amine dehydrogenase"/>
    <property type="match status" value="2"/>
</dbReference>
<evidence type="ECO:0000313" key="3">
    <source>
        <dbReference type="EMBL" id="MFC7128312.1"/>
    </source>
</evidence>
<dbReference type="PANTHER" id="PTHR34512">
    <property type="entry name" value="CELL SURFACE PROTEIN"/>
    <property type="match status" value="1"/>
</dbReference>
<dbReference type="InterPro" id="IPR018391">
    <property type="entry name" value="PQQ_b-propeller_rpt"/>
</dbReference>
<proteinExistence type="predicted"/>
<evidence type="ECO:0000256" key="1">
    <source>
        <dbReference type="SAM" id="MobiDB-lite"/>
    </source>
</evidence>
<dbReference type="Gene3D" id="2.40.128.630">
    <property type="match status" value="1"/>
</dbReference>
<feature type="region of interest" description="Disordered" evidence="1">
    <location>
        <begin position="427"/>
        <end position="453"/>
    </location>
</feature>
<evidence type="ECO:0000259" key="2">
    <source>
        <dbReference type="Pfam" id="PF13360"/>
    </source>
</evidence>
<sequence length="453" mass="48064">MRSRRTHPESPSAHDSAATDGVASSAARSSPSPAGTNTRRGALRLLGAGAVAGLAGCLGSDGGQADDDFPEGVRFDRGWPTYAHDDANTAFLREGTAIAEPTIEYEPDFAMDSTEPVAADGVGYTPGDPVRAIDPAAGEELWAAQGESWTAPVVLDGVVYSLGVTVHGPNRLALYRARTGREFRTIELPGRPRTPPAFSNDRETLFLGLDDERVCAVDIDAAEVRWTRSLFGAVRRPLAVNLHSIFVVTEGQRLYCLGTDGRARWQVPTETVEAVAPVVGDERVYIAGWDRIAALERRNGDVVWEDDRGVHERLAFDGERLYAVRGSLRALDSATGAERWRYNPDETVSAASIVGDTVYVGTGRGELVALNRTDGGGPFGDRERWSMSLGRNVGHSLAATDRRVFCPLVRDDGLFSLSVVGDADADESTAGATASAGTTATAGTTADAGGSES</sequence>
<gene>
    <name evidence="3" type="ORF">ACFQI8_02735</name>
</gene>
<dbReference type="Pfam" id="PF13360">
    <property type="entry name" value="PQQ_2"/>
    <property type="match status" value="1"/>
</dbReference>
<accession>A0ABD5XJ22</accession>
<dbReference type="InterPro" id="IPR002372">
    <property type="entry name" value="PQQ_rpt_dom"/>
</dbReference>
<comment type="caution">
    <text evidence="3">The sequence shown here is derived from an EMBL/GenBank/DDBJ whole genome shotgun (WGS) entry which is preliminary data.</text>
</comment>
<dbReference type="InterPro" id="IPR011047">
    <property type="entry name" value="Quinoprotein_ADH-like_sf"/>
</dbReference>
<feature type="compositionally biased region" description="Low complexity" evidence="1">
    <location>
        <begin position="428"/>
        <end position="453"/>
    </location>
</feature>
<feature type="region of interest" description="Disordered" evidence="1">
    <location>
        <begin position="1"/>
        <end position="39"/>
    </location>
</feature>
<reference evidence="3 4" key="1">
    <citation type="journal article" date="2019" name="Int. J. Syst. Evol. Microbiol.">
        <title>The Global Catalogue of Microorganisms (GCM) 10K type strain sequencing project: providing services to taxonomists for standard genome sequencing and annotation.</title>
        <authorList>
            <consortium name="The Broad Institute Genomics Platform"/>
            <consortium name="The Broad Institute Genome Sequencing Center for Infectious Disease"/>
            <person name="Wu L."/>
            <person name="Ma J."/>
        </authorList>
    </citation>
    <scope>NUCLEOTIDE SEQUENCE [LARGE SCALE GENOMIC DNA]</scope>
    <source>
        <strain evidence="3 4">DSM 26526</strain>
    </source>
</reference>
<feature type="domain" description="Pyrrolo-quinoline quinone repeat" evidence="2">
    <location>
        <begin position="252"/>
        <end position="375"/>
    </location>
</feature>
<keyword evidence="4" id="KW-1185">Reference proteome</keyword>
<organism evidence="3 4">
    <name type="scientific">Haloferax chudinovii</name>
    <dbReference type="NCBI Taxonomy" id="1109010"/>
    <lineage>
        <taxon>Archaea</taxon>
        <taxon>Methanobacteriati</taxon>
        <taxon>Methanobacteriota</taxon>
        <taxon>Stenosarchaea group</taxon>
        <taxon>Halobacteria</taxon>
        <taxon>Halobacteriales</taxon>
        <taxon>Haloferacaceae</taxon>
        <taxon>Haloferax</taxon>
    </lineage>
</organism>
<protein>
    <submittedName>
        <fullName evidence="3">PQQ-binding-like beta-propeller repeat protein</fullName>
    </submittedName>
</protein>
<name>A0ABD5XJ22_9EURY</name>